<dbReference type="PANTHER" id="PTHR34463:SF11">
    <property type="entry name" value="GLYCINE-RICH PROTEIN LIKE"/>
    <property type="match status" value="1"/>
</dbReference>
<organism evidence="2 3">
    <name type="scientific">Cicer arietinum</name>
    <name type="common">Chickpea</name>
    <name type="synonym">Garbanzo</name>
    <dbReference type="NCBI Taxonomy" id="3827"/>
    <lineage>
        <taxon>Eukaryota</taxon>
        <taxon>Viridiplantae</taxon>
        <taxon>Streptophyta</taxon>
        <taxon>Embryophyta</taxon>
        <taxon>Tracheophyta</taxon>
        <taxon>Spermatophyta</taxon>
        <taxon>Magnoliopsida</taxon>
        <taxon>eudicotyledons</taxon>
        <taxon>Gunneridae</taxon>
        <taxon>Pentapetalae</taxon>
        <taxon>rosids</taxon>
        <taxon>fabids</taxon>
        <taxon>Fabales</taxon>
        <taxon>Fabaceae</taxon>
        <taxon>Papilionoideae</taxon>
        <taxon>50 kb inversion clade</taxon>
        <taxon>NPAAA clade</taxon>
        <taxon>Hologalegina</taxon>
        <taxon>IRL clade</taxon>
        <taxon>Cicereae</taxon>
        <taxon>Cicer</taxon>
    </lineage>
</organism>
<evidence type="ECO:0000256" key="1">
    <source>
        <dbReference type="SAM" id="Phobius"/>
    </source>
</evidence>
<keyword evidence="2" id="KW-1185">Reference proteome</keyword>
<reference evidence="2" key="1">
    <citation type="journal article" date="2013" name="Nat. Biotechnol.">
        <title>Draft genome sequence of chickpea (Cicer arietinum) provides a resource for trait improvement.</title>
        <authorList>
            <person name="Varshney R.K."/>
            <person name="Song C."/>
            <person name="Saxena R.K."/>
            <person name="Azam S."/>
            <person name="Yu S."/>
            <person name="Sharpe A.G."/>
            <person name="Cannon S."/>
            <person name="Baek J."/>
            <person name="Rosen B.D."/>
            <person name="Tar'an B."/>
            <person name="Millan T."/>
            <person name="Zhang X."/>
            <person name="Ramsay L.D."/>
            <person name="Iwata A."/>
            <person name="Wang Y."/>
            <person name="Nelson W."/>
            <person name="Farmer A.D."/>
            <person name="Gaur P.M."/>
            <person name="Soderlund C."/>
            <person name="Penmetsa R.V."/>
            <person name="Xu C."/>
            <person name="Bharti A.K."/>
            <person name="He W."/>
            <person name="Winter P."/>
            <person name="Zhao S."/>
            <person name="Hane J.K."/>
            <person name="Carrasquilla-Garcia N."/>
            <person name="Condie J.A."/>
            <person name="Upadhyaya H.D."/>
            <person name="Luo M.C."/>
            <person name="Thudi M."/>
            <person name="Gowda C.L."/>
            <person name="Singh N.P."/>
            <person name="Lichtenzveig J."/>
            <person name="Gali K.K."/>
            <person name="Rubio J."/>
            <person name="Nadarajan N."/>
            <person name="Dolezel J."/>
            <person name="Bansal K.C."/>
            <person name="Xu X."/>
            <person name="Edwards D."/>
            <person name="Zhang G."/>
            <person name="Kahl G."/>
            <person name="Gil J."/>
            <person name="Singh K.B."/>
            <person name="Datta S.K."/>
            <person name="Jackson S.A."/>
            <person name="Wang J."/>
            <person name="Cook D.R."/>
        </authorList>
    </citation>
    <scope>NUCLEOTIDE SEQUENCE [LARGE SCALE GENOMIC DNA]</scope>
    <source>
        <strain evidence="2">cv. CDC Frontier</strain>
    </source>
</reference>
<dbReference type="OrthoDB" id="1744753at2759"/>
<keyword evidence="1" id="KW-0812">Transmembrane</keyword>
<dbReference type="AlphaFoldDB" id="A0A1S2XSI7"/>
<reference evidence="3" key="2">
    <citation type="submission" date="2025-08" db="UniProtKB">
        <authorList>
            <consortium name="RefSeq"/>
        </authorList>
    </citation>
    <scope>IDENTIFICATION</scope>
    <source>
        <tissue evidence="3">Etiolated seedlings</tissue>
    </source>
</reference>
<protein>
    <submittedName>
        <fullName evidence="3">Ctenidin-3</fullName>
    </submittedName>
</protein>
<dbReference type="RefSeq" id="XP_004493885.2">
    <property type="nucleotide sequence ID" value="XM_004493828.3"/>
</dbReference>
<dbReference type="STRING" id="3827.A0A1S2XSI7"/>
<dbReference type="GeneID" id="101494565"/>
<accession>A0A1S2XSI7</accession>
<evidence type="ECO:0000313" key="3">
    <source>
        <dbReference type="RefSeq" id="XP_004493885.2"/>
    </source>
</evidence>
<dbReference type="PaxDb" id="3827-XP_004493885.1"/>
<keyword evidence="1" id="KW-1133">Transmembrane helix</keyword>
<gene>
    <name evidence="3" type="primary">LOC101494565</name>
</gene>
<evidence type="ECO:0000313" key="2">
    <source>
        <dbReference type="Proteomes" id="UP000087171"/>
    </source>
</evidence>
<dbReference type="KEGG" id="cam:101494565"/>
<feature type="transmembrane region" description="Helical" evidence="1">
    <location>
        <begin position="46"/>
        <end position="64"/>
    </location>
</feature>
<proteinExistence type="predicted"/>
<name>A0A1S2XSI7_CICAR</name>
<dbReference type="Proteomes" id="UP000087171">
    <property type="component" value="Chromosome Ca3"/>
</dbReference>
<keyword evidence="1" id="KW-0472">Membrane</keyword>
<sequence>MTLNFIYPAQPPSHQSDLSIFPIKTYSPNTICHTSTERKTVSWRNMGRFCVFLLVLALVVATNARNVPSDVGLKEEKNVVSYGGVGGFSGLGNNGLPFGGVGAGIGGGVDGGVLGGGLGGGIAGGVAGGLGGGGGGGGGSGVLPFP</sequence>
<dbReference type="PANTHER" id="PTHR34463">
    <property type="entry name" value="GLYCINE-RICH PROTEIN"/>
    <property type="match status" value="1"/>
</dbReference>